<evidence type="ECO:0000256" key="6">
    <source>
        <dbReference type="PIRSR" id="PIRSR000137-1"/>
    </source>
</evidence>
<evidence type="ECO:0000256" key="2">
    <source>
        <dbReference type="ARBA" id="ARBA00010790"/>
    </source>
</evidence>
<dbReference type="PIRSF" id="PIRSF000137">
    <property type="entry name" value="Alcohol_oxidase"/>
    <property type="match status" value="1"/>
</dbReference>
<dbReference type="InterPro" id="IPR000172">
    <property type="entry name" value="GMC_OxRdtase_N"/>
</dbReference>
<evidence type="ECO:0000256" key="1">
    <source>
        <dbReference type="ARBA" id="ARBA00001974"/>
    </source>
</evidence>
<feature type="active site" description="Proton donor" evidence="6">
    <location>
        <position position="525"/>
    </location>
</feature>
<dbReference type="EMBL" id="JAIZPD010000004">
    <property type="protein sequence ID" value="KAH0964696.1"/>
    <property type="molecule type" value="Genomic_DNA"/>
</dbReference>
<sequence length="590" mass="63182">MKTPLFGAAAALAILFTRVLCLVESFDYVIVGAGTCGLLVANRLSQDPDTTVALIDPGADERNNSLVSDPTLFTRVFLSQNLDWAYPSVPQAGAAGRVLTSHAGKGIGGSSLINGMVYIRGDKAQFDAWEELGNRGWNWNLFLRYYKKLERLFPPEPWQVDVGASVRPENHGYEGDLHVGFVPALQNGSFYHRVRASWGALGQGVNRDTLDPGQNRRWDAATAYFWPVAGRPNLHLLNGTATRVLWKAGGVGAEAEGVEYVTPGKERRMVCAKREVILSAGALRTPLILERSGVGNPRLLRGRGIEPVVDSPGVGENLIEQPNLSLIYASKQKLDGASPYAAFVSARDLFGSSVGEVAARSRRSLGQWARQVARRNGGGPGAAAALERIFRIQHGLMFDKETTIAEYMTTAFGDRLVASFWALQPFSRGSVHIRPSGAGGDNGTAAVPDAPAIDTQLLTVDLDTTVQVAAGRVAAQFWSTAPVSDLVADALAPNASDQLPLPPGGEATDAQWRRWARGAVVTNSHPLGTAAMMARELGGVVDPSLAVYGTARLRVVDASVLPMQPSGHLTATLYAVAERAAEMIQAEGRW</sequence>
<evidence type="ECO:0000256" key="3">
    <source>
        <dbReference type="ARBA" id="ARBA00022630"/>
    </source>
</evidence>
<evidence type="ECO:0000256" key="9">
    <source>
        <dbReference type="SAM" id="SignalP"/>
    </source>
</evidence>
<dbReference type="InterPro" id="IPR027424">
    <property type="entry name" value="Glucose_Oxidase_domain_2"/>
</dbReference>
<keyword evidence="13" id="KW-1185">Reference proteome</keyword>
<comment type="cofactor">
    <cofactor evidence="1 7">
        <name>FAD</name>
        <dbReference type="ChEBI" id="CHEBI:57692"/>
    </cofactor>
</comment>
<evidence type="ECO:0000313" key="12">
    <source>
        <dbReference type="EMBL" id="KAH0964696.1"/>
    </source>
</evidence>
<proteinExistence type="inferred from homology"/>
<dbReference type="SUPFAM" id="SSF54373">
    <property type="entry name" value="FAD-linked reductases, C-terminal domain"/>
    <property type="match status" value="1"/>
</dbReference>
<keyword evidence="9" id="KW-0732">Signal</keyword>
<dbReference type="PROSITE" id="PS00623">
    <property type="entry name" value="GMC_OXRED_1"/>
    <property type="match status" value="1"/>
</dbReference>
<protein>
    <submittedName>
        <fullName evidence="12">GMC oxidoreductase domain-containing protein</fullName>
    </submittedName>
</protein>
<name>A0A9P8SJA8_9HYPO</name>
<dbReference type="PROSITE" id="PS00624">
    <property type="entry name" value="GMC_OXRED_2"/>
    <property type="match status" value="1"/>
</dbReference>
<keyword evidence="3 8" id="KW-0285">Flavoprotein</keyword>
<reference evidence="12" key="1">
    <citation type="submission" date="2021-09" db="EMBL/GenBank/DDBJ databases">
        <title>A high-quality genome of the endoparasitic fungus Hirsutella rhossiliensis with a comparison of Hirsutella genomes reveals transposable elements contributing to genome size variation.</title>
        <authorList>
            <person name="Lin R."/>
            <person name="Jiao Y."/>
            <person name="Sun X."/>
            <person name="Ling J."/>
            <person name="Xie B."/>
            <person name="Cheng X."/>
        </authorList>
    </citation>
    <scope>NUCLEOTIDE SEQUENCE</scope>
    <source>
        <strain evidence="12">HR02</strain>
    </source>
</reference>
<dbReference type="InterPro" id="IPR012132">
    <property type="entry name" value="GMC_OxRdtase"/>
</dbReference>
<feature type="domain" description="Glucose-methanol-choline oxidoreductase N-terminal" evidence="11">
    <location>
        <begin position="281"/>
        <end position="295"/>
    </location>
</feature>
<dbReference type="GO" id="GO:0050660">
    <property type="term" value="F:flavin adenine dinucleotide binding"/>
    <property type="evidence" value="ECO:0007669"/>
    <property type="project" value="InterPro"/>
</dbReference>
<feature type="domain" description="Glucose-methanol-choline oxidoreductase N-terminal" evidence="10">
    <location>
        <begin position="104"/>
        <end position="127"/>
    </location>
</feature>
<dbReference type="InterPro" id="IPR036188">
    <property type="entry name" value="FAD/NAD-bd_sf"/>
</dbReference>
<dbReference type="Proteomes" id="UP000824596">
    <property type="component" value="Unassembled WGS sequence"/>
</dbReference>
<feature type="binding site" evidence="7">
    <location>
        <begin position="114"/>
        <end position="117"/>
    </location>
    <ligand>
        <name>FAD</name>
        <dbReference type="ChEBI" id="CHEBI:57692"/>
    </ligand>
</feature>
<dbReference type="OrthoDB" id="269227at2759"/>
<dbReference type="PANTHER" id="PTHR11552:SF201">
    <property type="entry name" value="GLUCOSE-METHANOL-CHOLINE OXIDOREDUCTASE N-TERMINAL DOMAIN-CONTAINING PROTEIN"/>
    <property type="match status" value="1"/>
</dbReference>
<dbReference type="Gene3D" id="3.30.560.10">
    <property type="entry name" value="Glucose Oxidase, domain 3"/>
    <property type="match status" value="1"/>
</dbReference>
<evidence type="ECO:0000256" key="8">
    <source>
        <dbReference type="RuleBase" id="RU003968"/>
    </source>
</evidence>
<organism evidence="12 13">
    <name type="scientific">Hirsutella rhossiliensis</name>
    <dbReference type="NCBI Taxonomy" id="111463"/>
    <lineage>
        <taxon>Eukaryota</taxon>
        <taxon>Fungi</taxon>
        <taxon>Dikarya</taxon>
        <taxon>Ascomycota</taxon>
        <taxon>Pezizomycotina</taxon>
        <taxon>Sordariomycetes</taxon>
        <taxon>Hypocreomycetidae</taxon>
        <taxon>Hypocreales</taxon>
        <taxon>Ophiocordycipitaceae</taxon>
        <taxon>Hirsutella</taxon>
    </lineage>
</organism>
<gene>
    <name evidence="12" type="ORF">HRG_05124</name>
</gene>
<evidence type="ECO:0000256" key="5">
    <source>
        <dbReference type="ARBA" id="ARBA00023002"/>
    </source>
</evidence>
<keyword evidence="4 7" id="KW-0274">FAD</keyword>
<evidence type="ECO:0000259" key="10">
    <source>
        <dbReference type="PROSITE" id="PS00623"/>
    </source>
</evidence>
<feature type="active site" description="Proton acceptor" evidence="6">
    <location>
        <position position="568"/>
    </location>
</feature>
<dbReference type="Pfam" id="PF00732">
    <property type="entry name" value="GMC_oxred_N"/>
    <property type="match status" value="1"/>
</dbReference>
<dbReference type="Gene3D" id="3.50.50.60">
    <property type="entry name" value="FAD/NAD(P)-binding domain"/>
    <property type="match status" value="1"/>
</dbReference>
<comment type="similarity">
    <text evidence="2 8">Belongs to the GMC oxidoreductase family.</text>
</comment>
<feature type="signal peptide" evidence="9">
    <location>
        <begin position="1"/>
        <end position="21"/>
    </location>
</feature>
<feature type="chain" id="PRO_5040514306" evidence="9">
    <location>
        <begin position="22"/>
        <end position="590"/>
    </location>
</feature>
<dbReference type="SUPFAM" id="SSF51905">
    <property type="entry name" value="FAD/NAD(P)-binding domain"/>
    <property type="match status" value="1"/>
</dbReference>
<dbReference type="InterPro" id="IPR007867">
    <property type="entry name" value="GMC_OxRtase_C"/>
</dbReference>
<dbReference type="Gene3D" id="4.10.450.10">
    <property type="entry name" value="Glucose Oxidase, domain 2"/>
    <property type="match status" value="1"/>
</dbReference>
<dbReference type="GeneID" id="68354253"/>
<dbReference type="Pfam" id="PF05199">
    <property type="entry name" value="GMC_oxred_C"/>
    <property type="match status" value="1"/>
</dbReference>
<dbReference type="GO" id="GO:0016614">
    <property type="term" value="F:oxidoreductase activity, acting on CH-OH group of donors"/>
    <property type="evidence" value="ECO:0007669"/>
    <property type="project" value="InterPro"/>
</dbReference>
<evidence type="ECO:0000256" key="4">
    <source>
        <dbReference type="ARBA" id="ARBA00022827"/>
    </source>
</evidence>
<dbReference type="AlphaFoldDB" id="A0A9P8SJA8"/>
<dbReference type="PANTHER" id="PTHR11552">
    <property type="entry name" value="GLUCOSE-METHANOL-CHOLINE GMC OXIDOREDUCTASE"/>
    <property type="match status" value="1"/>
</dbReference>
<accession>A0A9P8SJA8</accession>
<evidence type="ECO:0000256" key="7">
    <source>
        <dbReference type="PIRSR" id="PIRSR000137-2"/>
    </source>
</evidence>
<evidence type="ECO:0000259" key="11">
    <source>
        <dbReference type="PROSITE" id="PS00624"/>
    </source>
</evidence>
<evidence type="ECO:0000313" key="13">
    <source>
        <dbReference type="Proteomes" id="UP000824596"/>
    </source>
</evidence>
<dbReference type="RefSeq" id="XP_044722209.1">
    <property type="nucleotide sequence ID" value="XM_044863595.1"/>
</dbReference>
<keyword evidence="5" id="KW-0560">Oxidoreductase</keyword>
<comment type="caution">
    <text evidence="12">The sequence shown here is derived from an EMBL/GenBank/DDBJ whole genome shotgun (WGS) entry which is preliminary data.</text>
</comment>